<dbReference type="GO" id="GO:0005739">
    <property type="term" value="C:mitochondrion"/>
    <property type="evidence" value="ECO:0007669"/>
    <property type="project" value="GOC"/>
</dbReference>
<feature type="transmembrane region" description="Helical" evidence="7">
    <location>
        <begin position="64"/>
        <end position="82"/>
    </location>
</feature>
<evidence type="ECO:0000313" key="8">
    <source>
        <dbReference type="EnsemblMetazoa" id="XP_004932938.1"/>
    </source>
</evidence>
<dbReference type="OMA" id="ANSEWPD"/>
<feature type="transmembrane region" description="Helical" evidence="7">
    <location>
        <begin position="102"/>
        <end position="122"/>
    </location>
</feature>
<evidence type="ECO:0000256" key="6">
    <source>
        <dbReference type="ARBA" id="ARBA00023136"/>
    </source>
</evidence>
<dbReference type="PANTHER" id="PTHR12906">
    <property type="entry name" value="PROTEIN C20ORF24 RAB5-INTERACTING PROTEIN"/>
    <property type="match status" value="1"/>
</dbReference>
<dbReference type="PANTHER" id="PTHR12906:SF0">
    <property type="entry name" value="GEL COMPLEX SUBUNIT OPTI"/>
    <property type="match status" value="1"/>
</dbReference>
<accession>A0A8R1WLC3</accession>
<dbReference type="SMR" id="A0A8R1WLC3"/>
<keyword evidence="5 7" id="KW-1133">Transmembrane helix</keyword>
<dbReference type="AlphaFoldDB" id="A0A8R1WLC3"/>
<evidence type="ECO:0008006" key="10">
    <source>
        <dbReference type="Google" id="ProtNLM"/>
    </source>
</evidence>
<keyword evidence="4" id="KW-0256">Endoplasmic reticulum</keyword>
<evidence type="ECO:0000256" key="7">
    <source>
        <dbReference type="SAM" id="Phobius"/>
    </source>
</evidence>
<evidence type="ECO:0000256" key="4">
    <source>
        <dbReference type="ARBA" id="ARBA00022824"/>
    </source>
</evidence>
<comment type="similarity">
    <text evidence="2">Belongs to the EMC6 family.</text>
</comment>
<keyword evidence="6 7" id="KW-0472">Membrane</keyword>
<name>A0A8R1WLC3_BOMMO</name>
<evidence type="ECO:0000256" key="3">
    <source>
        <dbReference type="ARBA" id="ARBA00022692"/>
    </source>
</evidence>
<protein>
    <recommendedName>
        <fullName evidence="10">Rab5-interacting protein</fullName>
    </recommendedName>
</protein>
<dbReference type="InterPro" id="IPR029008">
    <property type="entry name" value="EMC6-like"/>
</dbReference>
<evidence type="ECO:0000313" key="9">
    <source>
        <dbReference type="Proteomes" id="UP000005204"/>
    </source>
</evidence>
<reference evidence="8" key="2">
    <citation type="submission" date="2022-06" db="UniProtKB">
        <authorList>
            <consortium name="EnsemblMetazoa"/>
        </authorList>
    </citation>
    <scope>IDENTIFICATION</scope>
    <source>
        <strain evidence="8">p50T (Dazao)</strain>
    </source>
</reference>
<dbReference type="KEGG" id="bmor:101744103"/>
<keyword evidence="9" id="KW-1185">Reference proteome</keyword>
<dbReference type="GO" id="GO:0097250">
    <property type="term" value="P:mitochondrial respirasome assembly"/>
    <property type="evidence" value="ECO:0007669"/>
    <property type="project" value="InterPro"/>
</dbReference>
<proteinExistence type="inferred from homology"/>
<dbReference type="OrthoDB" id="286395at2759"/>
<dbReference type="EnsemblMetazoa" id="XM_004932881.3">
    <property type="protein sequence ID" value="XP_004932938.1"/>
    <property type="gene ID" value="LOC101744103"/>
</dbReference>
<sequence>MSTKAKQTDNINKNKCNESIWKKALDKNSEWPDKEEFLDVIYWMRQAIGIILGLSWGLLPLKGFLGLLLFVILNAAVIYVYVNNFHNIDEEEYGGMWEITKEGFMTSFAGFLVTWIIMYTGLHSEKL</sequence>
<dbReference type="Proteomes" id="UP000005204">
    <property type="component" value="Unassembled WGS sequence"/>
</dbReference>
<gene>
    <name evidence="8" type="primary">101744103</name>
</gene>
<comment type="subcellular location">
    <subcellularLocation>
        <location evidence="1">Endoplasmic reticulum membrane</location>
        <topology evidence="1">Multi-pass membrane protein</topology>
    </subcellularLocation>
</comment>
<evidence type="ECO:0000256" key="1">
    <source>
        <dbReference type="ARBA" id="ARBA00004477"/>
    </source>
</evidence>
<evidence type="ECO:0000256" key="5">
    <source>
        <dbReference type="ARBA" id="ARBA00022989"/>
    </source>
</evidence>
<dbReference type="Pfam" id="PF07019">
    <property type="entry name" value="EMC6"/>
    <property type="match status" value="1"/>
</dbReference>
<keyword evidence="3 7" id="KW-0812">Transmembrane</keyword>
<dbReference type="GO" id="GO:0005789">
    <property type="term" value="C:endoplasmic reticulum membrane"/>
    <property type="evidence" value="ECO:0007669"/>
    <property type="project" value="UniProtKB-SubCell"/>
</dbReference>
<feature type="transmembrane region" description="Helical" evidence="7">
    <location>
        <begin position="40"/>
        <end position="59"/>
    </location>
</feature>
<dbReference type="InterPro" id="IPR010742">
    <property type="entry name" value="RCAF1"/>
</dbReference>
<organism evidence="8 9">
    <name type="scientific">Bombyx mori</name>
    <name type="common">Silk moth</name>
    <dbReference type="NCBI Taxonomy" id="7091"/>
    <lineage>
        <taxon>Eukaryota</taxon>
        <taxon>Metazoa</taxon>
        <taxon>Ecdysozoa</taxon>
        <taxon>Arthropoda</taxon>
        <taxon>Hexapoda</taxon>
        <taxon>Insecta</taxon>
        <taxon>Pterygota</taxon>
        <taxon>Neoptera</taxon>
        <taxon>Endopterygota</taxon>
        <taxon>Lepidoptera</taxon>
        <taxon>Glossata</taxon>
        <taxon>Ditrysia</taxon>
        <taxon>Bombycoidea</taxon>
        <taxon>Bombycidae</taxon>
        <taxon>Bombycinae</taxon>
        <taxon>Bombyx</taxon>
    </lineage>
</organism>
<reference evidence="9" key="1">
    <citation type="journal article" date="2008" name="Insect Biochem. Mol. Biol.">
        <title>The genome of a lepidopteran model insect, the silkworm Bombyx mori.</title>
        <authorList>
            <consortium name="International Silkworm Genome Consortium"/>
        </authorList>
    </citation>
    <scope>NUCLEOTIDE SEQUENCE [LARGE SCALE GENOMIC DNA]</scope>
    <source>
        <strain evidence="9">p50T</strain>
    </source>
</reference>
<evidence type="ECO:0000256" key="2">
    <source>
        <dbReference type="ARBA" id="ARBA00009436"/>
    </source>
</evidence>